<accession>A0A9R1C8Z3</accession>
<keyword evidence="2" id="KW-1185">Reference proteome</keyword>
<dbReference type="Proteomes" id="UP000825483">
    <property type="component" value="Unassembled WGS sequence"/>
</dbReference>
<evidence type="ECO:0000313" key="1">
    <source>
        <dbReference type="EMBL" id="GJG58175.1"/>
    </source>
</evidence>
<reference evidence="1" key="1">
    <citation type="journal article" date="2022" name="Int. J. Syst. Evol. Microbiol.">
        <title>Prevotella lacticifex sp. nov., isolated from the rumen of cows.</title>
        <authorList>
            <person name="Shinkai T."/>
            <person name="Ikeyama N."/>
            <person name="Kumagai M."/>
            <person name="Ohmori H."/>
            <person name="Sakamoto M."/>
            <person name="Ohkuma M."/>
            <person name="Mitsumori M."/>
        </authorList>
    </citation>
    <scope>NUCLEOTIDE SEQUENCE</scope>
    <source>
        <strain evidence="1">R5076</strain>
    </source>
</reference>
<comment type="caution">
    <text evidence="1">The sequence shown here is derived from an EMBL/GenBank/DDBJ whole genome shotgun (WGS) entry which is preliminary data.</text>
</comment>
<organism evidence="1 2">
    <name type="scientific">Prevotella lacticifex</name>
    <dbReference type="NCBI Taxonomy" id="2854755"/>
    <lineage>
        <taxon>Bacteria</taxon>
        <taxon>Pseudomonadati</taxon>
        <taxon>Bacteroidota</taxon>
        <taxon>Bacteroidia</taxon>
        <taxon>Bacteroidales</taxon>
        <taxon>Prevotellaceae</taxon>
        <taxon>Prevotella</taxon>
    </lineage>
</organism>
<sequence>MLHLPALCPPFPSLSPRLLPILVSCFARPSFPLSLVCAVVFGGLQPAAPLSLPSRSPLSALYFPLPLPSFPLSLVSAVVFGGLQPAARLSLPSRSPLSALFFPLPLPSFPLSLVCAVVFGGLQPAAPLSLPSSPERFVLFPEQFPFLSFFLIFPCDNFHPYLSPFF</sequence>
<proteinExistence type="predicted"/>
<name>A0A9R1C8Z3_9BACT</name>
<gene>
    <name evidence="1" type="ORF">PRLR5076_10260</name>
</gene>
<evidence type="ECO:0000313" key="2">
    <source>
        <dbReference type="Proteomes" id="UP000825483"/>
    </source>
</evidence>
<protein>
    <submittedName>
        <fullName evidence="1">Uncharacterized protein</fullName>
    </submittedName>
</protein>
<dbReference type="EMBL" id="BPUB01000001">
    <property type="protein sequence ID" value="GJG58175.1"/>
    <property type="molecule type" value="Genomic_DNA"/>
</dbReference>
<dbReference type="AlphaFoldDB" id="A0A9R1C8Z3"/>